<keyword evidence="2" id="KW-0489">Methyltransferase</keyword>
<evidence type="ECO:0000313" key="5">
    <source>
        <dbReference type="Proteomes" id="UP000041254"/>
    </source>
</evidence>
<dbReference type="GO" id="GO:0032259">
    <property type="term" value="P:methylation"/>
    <property type="evidence" value="ECO:0007669"/>
    <property type="project" value="UniProtKB-KW"/>
</dbReference>
<evidence type="ECO:0000256" key="3">
    <source>
        <dbReference type="ARBA" id="ARBA00022679"/>
    </source>
</evidence>
<dbReference type="AlphaFoldDB" id="A0A0G4GVD7"/>
<dbReference type="STRING" id="1169540.A0A0G4GVD7"/>
<dbReference type="InParanoid" id="A0A0G4GVD7"/>
<dbReference type="NCBIfam" id="TIGR00027">
    <property type="entry name" value="mthyl_TIGR00027"/>
    <property type="match status" value="1"/>
</dbReference>
<dbReference type="PhylomeDB" id="A0A0G4GVD7"/>
<dbReference type="InterPro" id="IPR007213">
    <property type="entry name" value="Ppm1/Ppm2/Tcmp"/>
</dbReference>
<organism evidence="4 5">
    <name type="scientific">Vitrella brassicaformis (strain CCMP3155)</name>
    <dbReference type="NCBI Taxonomy" id="1169540"/>
    <lineage>
        <taxon>Eukaryota</taxon>
        <taxon>Sar</taxon>
        <taxon>Alveolata</taxon>
        <taxon>Colpodellida</taxon>
        <taxon>Vitrellaceae</taxon>
        <taxon>Vitrella</taxon>
    </lineage>
</organism>
<accession>A0A0G4GVD7</accession>
<dbReference type="PANTHER" id="PTHR43619:SF2">
    <property type="entry name" value="S-ADENOSYL-L-METHIONINE-DEPENDENT METHYLTRANSFERASES SUPERFAMILY PROTEIN"/>
    <property type="match status" value="1"/>
</dbReference>
<dbReference type="OrthoDB" id="203237at2759"/>
<dbReference type="InterPro" id="IPR029063">
    <property type="entry name" value="SAM-dependent_MTases_sf"/>
</dbReference>
<evidence type="ECO:0000256" key="2">
    <source>
        <dbReference type="ARBA" id="ARBA00022603"/>
    </source>
</evidence>
<dbReference type="SUPFAM" id="SSF53335">
    <property type="entry name" value="S-adenosyl-L-methionine-dependent methyltransferases"/>
    <property type="match status" value="1"/>
</dbReference>
<dbReference type="Gene3D" id="3.40.50.150">
    <property type="entry name" value="Vaccinia Virus protein VP39"/>
    <property type="match status" value="1"/>
</dbReference>
<dbReference type="Pfam" id="PF04072">
    <property type="entry name" value="LCM"/>
    <property type="match status" value="1"/>
</dbReference>
<dbReference type="VEuPathDB" id="CryptoDB:Vbra_10425"/>
<protein>
    <recommendedName>
        <fullName evidence="6">S-adenosyl-L-methionine-dependent methyltransferase</fullName>
    </recommendedName>
</protein>
<name>A0A0G4GVD7_VITBC</name>
<dbReference type="EMBL" id="CDMY01000835">
    <property type="protein sequence ID" value="CEM34857.1"/>
    <property type="molecule type" value="Genomic_DNA"/>
</dbReference>
<dbReference type="InterPro" id="IPR011610">
    <property type="entry name" value="SAM_mthyl_Trfase_ML2640-like"/>
</dbReference>
<gene>
    <name evidence="4" type="ORF">Vbra_10425</name>
</gene>
<reference evidence="4 5" key="1">
    <citation type="submission" date="2014-11" db="EMBL/GenBank/DDBJ databases">
        <authorList>
            <person name="Zhu J."/>
            <person name="Qi W."/>
            <person name="Song R."/>
        </authorList>
    </citation>
    <scope>NUCLEOTIDE SEQUENCE [LARGE SCALE GENOMIC DNA]</scope>
</reference>
<evidence type="ECO:0008006" key="6">
    <source>
        <dbReference type="Google" id="ProtNLM"/>
    </source>
</evidence>
<keyword evidence="3" id="KW-0808">Transferase</keyword>
<dbReference type="Proteomes" id="UP000041254">
    <property type="component" value="Unassembled WGS sequence"/>
</dbReference>
<evidence type="ECO:0000313" key="4">
    <source>
        <dbReference type="EMBL" id="CEM34857.1"/>
    </source>
</evidence>
<dbReference type="PANTHER" id="PTHR43619">
    <property type="entry name" value="S-ADENOSYL-L-METHIONINE-DEPENDENT METHYLTRANSFERASE YKTD-RELATED"/>
    <property type="match status" value="1"/>
</dbReference>
<evidence type="ECO:0000256" key="1">
    <source>
        <dbReference type="ARBA" id="ARBA00008138"/>
    </source>
</evidence>
<comment type="similarity">
    <text evidence="1">Belongs to the UPF0677 family.</text>
</comment>
<proteinExistence type="inferred from homology"/>
<keyword evidence="5" id="KW-1185">Reference proteome</keyword>
<sequence length="290" mass="33244">MTKLPPPCDLPISERAAIARFISYRYWWLVQLYMLLPTSWLIRLIQWSDKWKGGGAASIFARTKLVDKLIQDGVEAAATDKVPLQLVILGAGYDTRWHRFAGLRKQHAVKMFEVDQQAVQQDKLSLMKHRSVDPASYEDVRFVSCDFNTESLESVLLDAGFVRGQRSLFIWEGVTMYLTEEGVAATLAAVRSLSVDSTITFDYIDKALIDGAVDPFWSRVVEMMKRNKTPITYGIVKGEVNKMLKQHDFEVVHHWDHEDMRDHFLRDAEGRPFGDCSRFGAFVQARPIKR</sequence>
<dbReference type="GO" id="GO:0008168">
    <property type="term" value="F:methyltransferase activity"/>
    <property type="evidence" value="ECO:0007669"/>
    <property type="project" value="UniProtKB-KW"/>
</dbReference>